<keyword evidence="2" id="KW-1185">Reference proteome</keyword>
<dbReference type="RefSeq" id="XP_018665713.1">
    <property type="nucleotide sequence ID" value="XM_018800881.1"/>
</dbReference>
<comment type="caution">
    <text evidence="1">The sequence shown here is derived from an EMBL/GenBank/DDBJ whole genome shotgun (WGS) entry which is preliminary data.</text>
</comment>
<dbReference type="Proteomes" id="UP000054821">
    <property type="component" value="Unassembled WGS sequence"/>
</dbReference>
<reference evidence="1 2" key="1">
    <citation type="journal article" date="2016" name="Genome Announc.">
        <title>Draft Whole-Genome Sequence of Trichoderma gamsii T6085, a Promising Biocontrol Agent of Fusarium Head Blight on Wheat.</title>
        <authorList>
            <person name="Baroncelli R."/>
            <person name="Zapparata A."/>
            <person name="Piaggeschi G."/>
            <person name="Sarrocco S."/>
            <person name="Vannacci G."/>
        </authorList>
    </citation>
    <scope>NUCLEOTIDE SEQUENCE [LARGE SCALE GENOMIC DNA]</scope>
    <source>
        <strain evidence="1 2">T6085</strain>
    </source>
</reference>
<organism evidence="1 2">
    <name type="scientific">Trichoderma gamsii</name>
    <dbReference type="NCBI Taxonomy" id="398673"/>
    <lineage>
        <taxon>Eukaryota</taxon>
        <taxon>Fungi</taxon>
        <taxon>Dikarya</taxon>
        <taxon>Ascomycota</taxon>
        <taxon>Pezizomycotina</taxon>
        <taxon>Sordariomycetes</taxon>
        <taxon>Hypocreomycetidae</taxon>
        <taxon>Hypocreales</taxon>
        <taxon>Hypocreaceae</taxon>
        <taxon>Trichoderma</taxon>
    </lineage>
</organism>
<protein>
    <submittedName>
        <fullName evidence="1">Uncharacterized protein</fullName>
    </submittedName>
</protein>
<evidence type="ECO:0000313" key="1">
    <source>
        <dbReference type="EMBL" id="PON21570.1"/>
    </source>
</evidence>
<dbReference type="GeneID" id="29980964"/>
<accession>A0A2P4ZB86</accession>
<proteinExistence type="predicted"/>
<dbReference type="EMBL" id="JPDN02000048">
    <property type="protein sequence ID" value="PON21570.1"/>
    <property type="molecule type" value="Genomic_DNA"/>
</dbReference>
<gene>
    <name evidence="1" type="ORF">TGAM01_v209601</name>
</gene>
<name>A0A2P4ZB86_9HYPO</name>
<dbReference type="AlphaFoldDB" id="A0A2P4ZB86"/>
<dbReference type="STRING" id="398673.A0A2P4ZB86"/>
<evidence type="ECO:0000313" key="2">
    <source>
        <dbReference type="Proteomes" id="UP000054821"/>
    </source>
</evidence>
<sequence length="537" mass="56753">MPTDASGILTVVEATEDMNATILSVSLPGNTLTTVIYPMAGGFDKASALNTSSSLRGAAFAADEVAGGVLDTQPNGLKSFFTAVGDFFRQVGKVFKDVVKFVKEAAEKVWKFVVQIGEVVLNAVVETVNAVVDGVKWVFDVLKTGWDYVVCQLRDWAGISDWSSLGDVAGKPPADSGQDPSKGLDGTSLLFANHYRNLIQILLDAISDQGEVLSQVFDDLQELLKKVAKFSVTEILKGIAGIIGSAALSSVKVVVDALFRVLISLADSAISLLDAKLHIPIISDILNAIGVPDISILDLFCWIAAVGYTVLYKVIQGKAPFPDTSDVRAMIAAKSWPELQSVFSKKPAAIMDGPLDGLSDIERLMHVTGHSVSGFFLFATNFLAGFEAALPSGDNSFAMPSGIVGLIVFATEAVAANVAPRYPVENEAVGAWFKASSSKFAWLMLNDGRAVGAIIDSILTIPTLCCAGYHFFELSKKPAGQERSAAIIGEVYNIASCTATISYAVTVNLKGPITKPIPIAIMALANVTGAGLQTATF</sequence>